<dbReference type="EMBL" id="JAQGDS010000007">
    <property type="protein sequence ID" value="KAJ6259321.1"/>
    <property type="molecule type" value="Genomic_DNA"/>
</dbReference>
<evidence type="ECO:0000313" key="4">
    <source>
        <dbReference type="EMBL" id="KAJ6259321.1"/>
    </source>
</evidence>
<sequence>MPGTMEARRGRLVLSALISLSLLACAAAAAESTTSDLTMQPTTLNLTTIAPMPSTWAPEATCYTPAPAVGKYEVIYNVGCGLQSRRECCPPGYNDSDVIFGMGTRGCPNGYTGDSQWDGPEGIEPIKLEASGTRTVVCCPSGVSLWSMIGDNRDPGNPLCYAHMPFSTTRGSVTQSQITTFARPFFFAQAVGTPTHDNPPGTTSRGSSEATGTTAGTSTGEISSQRRNGLGTVAIVFIVIGVLVFLLLVGVLAYYCLIRKKKRQAPDSNEKFDVKGENKLLAALGYKMCRSEMRLKPTQNSSKSKSDGWKNGVEMTTMEGGGAVIGVAETQVTKRPTFCENMEKMEPNVNEEIIMSKV</sequence>
<gene>
    <name evidence="4" type="ORF">Dda_6221</name>
</gene>
<keyword evidence="2" id="KW-1133">Transmembrane helix</keyword>
<name>A0AAD6IZE0_DREDA</name>
<organism evidence="4 5">
    <name type="scientific">Drechslerella dactyloides</name>
    <name type="common">Nematode-trapping fungus</name>
    <name type="synonym">Arthrobotrys dactyloides</name>
    <dbReference type="NCBI Taxonomy" id="74499"/>
    <lineage>
        <taxon>Eukaryota</taxon>
        <taxon>Fungi</taxon>
        <taxon>Dikarya</taxon>
        <taxon>Ascomycota</taxon>
        <taxon>Pezizomycotina</taxon>
        <taxon>Orbiliomycetes</taxon>
        <taxon>Orbiliales</taxon>
        <taxon>Orbiliaceae</taxon>
        <taxon>Drechslerella</taxon>
    </lineage>
</organism>
<keyword evidence="5" id="KW-1185">Reference proteome</keyword>
<feature type="signal peptide" evidence="3">
    <location>
        <begin position="1"/>
        <end position="28"/>
    </location>
</feature>
<dbReference type="Proteomes" id="UP001221413">
    <property type="component" value="Unassembled WGS sequence"/>
</dbReference>
<feature type="compositionally biased region" description="Low complexity" evidence="1">
    <location>
        <begin position="201"/>
        <end position="223"/>
    </location>
</feature>
<feature type="region of interest" description="Disordered" evidence="1">
    <location>
        <begin position="192"/>
        <end position="224"/>
    </location>
</feature>
<feature type="chain" id="PRO_5042125751" evidence="3">
    <location>
        <begin position="29"/>
        <end position="358"/>
    </location>
</feature>
<evidence type="ECO:0000256" key="1">
    <source>
        <dbReference type="SAM" id="MobiDB-lite"/>
    </source>
</evidence>
<evidence type="ECO:0000313" key="5">
    <source>
        <dbReference type="Proteomes" id="UP001221413"/>
    </source>
</evidence>
<proteinExistence type="predicted"/>
<accession>A0AAD6IZE0</accession>
<keyword evidence="2" id="KW-0812">Transmembrane</keyword>
<comment type="caution">
    <text evidence="4">The sequence shown here is derived from an EMBL/GenBank/DDBJ whole genome shotgun (WGS) entry which is preliminary data.</text>
</comment>
<dbReference type="AlphaFoldDB" id="A0AAD6IZE0"/>
<evidence type="ECO:0000256" key="2">
    <source>
        <dbReference type="SAM" id="Phobius"/>
    </source>
</evidence>
<reference evidence="4" key="1">
    <citation type="submission" date="2023-01" db="EMBL/GenBank/DDBJ databases">
        <title>The chitinases involved in constricting ring structure development in the nematode-trapping fungus Drechslerella dactyloides.</title>
        <authorList>
            <person name="Wang R."/>
            <person name="Zhang L."/>
            <person name="Tang P."/>
            <person name="Li S."/>
            <person name="Liang L."/>
        </authorList>
    </citation>
    <scope>NUCLEOTIDE SEQUENCE</scope>
    <source>
        <strain evidence="4">YMF1.00031</strain>
    </source>
</reference>
<keyword evidence="2" id="KW-0472">Membrane</keyword>
<feature type="transmembrane region" description="Helical" evidence="2">
    <location>
        <begin position="233"/>
        <end position="257"/>
    </location>
</feature>
<evidence type="ECO:0000256" key="3">
    <source>
        <dbReference type="SAM" id="SignalP"/>
    </source>
</evidence>
<protein>
    <submittedName>
        <fullName evidence="4">Uncharacterized protein</fullName>
    </submittedName>
</protein>
<keyword evidence="3" id="KW-0732">Signal</keyword>